<comment type="caution">
    <text evidence="1">The sequence shown here is derived from an EMBL/GenBank/DDBJ whole genome shotgun (WGS) entry which is preliminary data.</text>
</comment>
<protein>
    <submittedName>
        <fullName evidence="1">Uncharacterized protein</fullName>
    </submittedName>
</protein>
<evidence type="ECO:0000313" key="2">
    <source>
        <dbReference type="Proteomes" id="UP000887116"/>
    </source>
</evidence>
<sequence length="128" mass="14732">MSPGCNSSVTEVCNDKEEISHGGTSEFFHVCKHATPVNDSASKLIHSGFHRSNSTNTDRGLALHQRILLKASFFELFDKPYYFSTRYWTIFRLHSFQSGNSRQLSSFSNSNFKFQKLQQYSFHNIILN</sequence>
<accession>A0A8X6LJX7</accession>
<evidence type="ECO:0000313" key="1">
    <source>
        <dbReference type="EMBL" id="GFR10089.1"/>
    </source>
</evidence>
<dbReference type="EMBL" id="BMAO01026493">
    <property type="protein sequence ID" value="GFR10089.1"/>
    <property type="molecule type" value="Genomic_DNA"/>
</dbReference>
<keyword evidence="2" id="KW-1185">Reference proteome</keyword>
<reference evidence="1" key="1">
    <citation type="submission" date="2020-07" db="EMBL/GenBank/DDBJ databases">
        <title>Multicomponent nature underlies the extraordinary mechanical properties of spider dragline silk.</title>
        <authorList>
            <person name="Kono N."/>
            <person name="Nakamura H."/>
            <person name="Mori M."/>
            <person name="Yoshida Y."/>
            <person name="Ohtoshi R."/>
            <person name="Malay A.D."/>
            <person name="Moran D.A.P."/>
            <person name="Tomita M."/>
            <person name="Numata K."/>
            <person name="Arakawa K."/>
        </authorList>
    </citation>
    <scope>NUCLEOTIDE SEQUENCE</scope>
</reference>
<dbReference type="Proteomes" id="UP000887116">
    <property type="component" value="Unassembled WGS sequence"/>
</dbReference>
<gene>
    <name evidence="1" type="ORF">TNCT_350871</name>
</gene>
<name>A0A8X6LJX7_TRICU</name>
<organism evidence="1 2">
    <name type="scientific">Trichonephila clavata</name>
    <name type="common">Joro spider</name>
    <name type="synonym">Nephila clavata</name>
    <dbReference type="NCBI Taxonomy" id="2740835"/>
    <lineage>
        <taxon>Eukaryota</taxon>
        <taxon>Metazoa</taxon>
        <taxon>Ecdysozoa</taxon>
        <taxon>Arthropoda</taxon>
        <taxon>Chelicerata</taxon>
        <taxon>Arachnida</taxon>
        <taxon>Araneae</taxon>
        <taxon>Araneomorphae</taxon>
        <taxon>Entelegynae</taxon>
        <taxon>Araneoidea</taxon>
        <taxon>Nephilidae</taxon>
        <taxon>Trichonephila</taxon>
    </lineage>
</organism>
<dbReference type="AlphaFoldDB" id="A0A8X6LJX7"/>
<proteinExistence type="predicted"/>